<feature type="domain" description="M23ase beta-sheet core" evidence="2">
    <location>
        <begin position="226"/>
        <end position="320"/>
    </location>
</feature>
<dbReference type="Proteomes" id="UP000182427">
    <property type="component" value="Chromosome I"/>
</dbReference>
<gene>
    <name evidence="3" type="ORF">SAMN05444167_0318</name>
</gene>
<dbReference type="Pfam" id="PF01551">
    <property type="entry name" value="Peptidase_M23"/>
    <property type="match status" value="1"/>
</dbReference>
<dbReference type="GO" id="GO:0004222">
    <property type="term" value="F:metalloendopeptidase activity"/>
    <property type="evidence" value="ECO:0007669"/>
    <property type="project" value="TreeGrafter"/>
</dbReference>
<dbReference type="FunFam" id="2.70.70.10:FF:000006">
    <property type="entry name" value="M23 family peptidase"/>
    <property type="match status" value="1"/>
</dbReference>
<dbReference type="CDD" id="cd12797">
    <property type="entry name" value="M23_peptidase"/>
    <property type="match status" value="1"/>
</dbReference>
<keyword evidence="1" id="KW-0472">Membrane</keyword>
<reference evidence="3 4" key="1">
    <citation type="submission" date="2016-10" db="EMBL/GenBank/DDBJ databases">
        <authorList>
            <person name="de Groot N.N."/>
        </authorList>
    </citation>
    <scope>NUCLEOTIDE SEQUENCE [LARGE SCALE GENOMIC DNA]</scope>
    <source>
        <strain evidence="3 4">GAS232</strain>
    </source>
</reference>
<keyword evidence="4" id="KW-1185">Reference proteome</keyword>
<dbReference type="PANTHER" id="PTHR21666:SF270">
    <property type="entry name" value="MUREIN HYDROLASE ACTIVATOR ENVC"/>
    <property type="match status" value="1"/>
</dbReference>
<proteinExistence type="predicted"/>
<organism evidence="3 4">
    <name type="scientific">Terriglobus roseus</name>
    <dbReference type="NCBI Taxonomy" id="392734"/>
    <lineage>
        <taxon>Bacteria</taxon>
        <taxon>Pseudomonadati</taxon>
        <taxon>Acidobacteriota</taxon>
        <taxon>Terriglobia</taxon>
        <taxon>Terriglobales</taxon>
        <taxon>Acidobacteriaceae</taxon>
        <taxon>Terriglobus</taxon>
    </lineage>
</organism>
<evidence type="ECO:0000256" key="1">
    <source>
        <dbReference type="SAM" id="Phobius"/>
    </source>
</evidence>
<dbReference type="Gene3D" id="2.70.70.10">
    <property type="entry name" value="Glucose Permease (Domain IIA)"/>
    <property type="match status" value="1"/>
</dbReference>
<sequence length="338" mass="35753">MSLVLKKSFYVVLVSREEDGSLRRVPVPLKFAWMFAGAAVVGLFTIAGLAGSYSRMLLKTERFNQLRQEHNTLLGDYAKLQKREHEKEVQAASLGALASEVSALYGLTAKGIASSTQGVFGRGRKSAGTETAVIAPTETTSADAGFSNANYYKSLQAFYSLRNTAMDGSMTRAISNSFAPSGLGNFGIGANLTGSNIPTLWPVLGSISSPFGGRQDPILGNGEGEFHKGVDISAPYGTPIRATADGVVQMAGMGNGYGREVVINHGGGVETTYAHMSGFHVSAGEQVVRGQVIGYVGTSGRSTGAHVHYEVRLRNVPVNPHKYLRDSVNGIGTEIASK</sequence>
<evidence type="ECO:0000259" key="2">
    <source>
        <dbReference type="Pfam" id="PF01551"/>
    </source>
</evidence>
<dbReference type="InterPro" id="IPR050570">
    <property type="entry name" value="Cell_wall_metabolism_enzyme"/>
</dbReference>
<name>A0A1G7FF69_9BACT</name>
<dbReference type="InterPro" id="IPR011055">
    <property type="entry name" value="Dup_hybrid_motif"/>
</dbReference>
<keyword evidence="1" id="KW-0812">Transmembrane</keyword>
<feature type="transmembrane region" description="Helical" evidence="1">
    <location>
        <begin position="31"/>
        <end position="53"/>
    </location>
</feature>
<keyword evidence="1" id="KW-1133">Transmembrane helix</keyword>
<dbReference type="EMBL" id="LT629690">
    <property type="protein sequence ID" value="SDE74556.1"/>
    <property type="molecule type" value="Genomic_DNA"/>
</dbReference>
<protein>
    <submittedName>
        <fullName evidence="3">Peptidase family M23</fullName>
    </submittedName>
</protein>
<accession>A0A1G7FF69</accession>
<dbReference type="AlphaFoldDB" id="A0A1G7FF69"/>
<dbReference type="InterPro" id="IPR016047">
    <property type="entry name" value="M23ase_b-sheet_dom"/>
</dbReference>
<dbReference type="PANTHER" id="PTHR21666">
    <property type="entry name" value="PEPTIDASE-RELATED"/>
    <property type="match status" value="1"/>
</dbReference>
<evidence type="ECO:0000313" key="4">
    <source>
        <dbReference type="Proteomes" id="UP000182427"/>
    </source>
</evidence>
<evidence type="ECO:0000313" key="3">
    <source>
        <dbReference type="EMBL" id="SDE74556.1"/>
    </source>
</evidence>
<dbReference type="SUPFAM" id="SSF51261">
    <property type="entry name" value="Duplicated hybrid motif"/>
    <property type="match status" value="1"/>
</dbReference>